<protein>
    <submittedName>
        <fullName evidence="6">MAPEG family protein</fullName>
    </submittedName>
</protein>
<feature type="transmembrane region" description="Helical" evidence="5">
    <location>
        <begin position="59"/>
        <end position="76"/>
    </location>
</feature>
<evidence type="ECO:0000256" key="1">
    <source>
        <dbReference type="ARBA" id="ARBA00004370"/>
    </source>
</evidence>
<dbReference type="Gene3D" id="1.20.120.550">
    <property type="entry name" value="Membrane associated eicosanoid/glutathione metabolism-like domain"/>
    <property type="match status" value="1"/>
</dbReference>
<reference evidence="6 7" key="1">
    <citation type="submission" date="2017-04" db="EMBL/GenBank/DDBJ databases">
        <title>Draft genome sequence of Zooshikella ganghwensis VG4 isolated from Red Sea sediments.</title>
        <authorList>
            <person name="Rehman Z."/>
            <person name="Alam I."/>
            <person name="Kamau A."/>
            <person name="Bajic V."/>
            <person name="Leiknes T."/>
        </authorList>
    </citation>
    <scope>NUCLEOTIDE SEQUENCE [LARGE SCALE GENOMIC DNA]</scope>
    <source>
        <strain evidence="6 7">VG4</strain>
    </source>
</reference>
<dbReference type="RefSeq" id="WP_094786921.1">
    <property type="nucleotide sequence ID" value="NZ_NDXW01000001.1"/>
</dbReference>
<evidence type="ECO:0000256" key="2">
    <source>
        <dbReference type="ARBA" id="ARBA00022692"/>
    </source>
</evidence>
<gene>
    <name evidence="6" type="ORF">B9G39_09405</name>
</gene>
<dbReference type="Pfam" id="PF01124">
    <property type="entry name" value="MAPEG"/>
    <property type="match status" value="1"/>
</dbReference>
<dbReference type="EMBL" id="NDXW01000001">
    <property type="protein sequence ID" value="RDH43642.1"/>
    <property type="molecule type" value="Genomic_DNA"/>
</dbReference>
<feature type="transmembrane region" description="Helical" evidence="5">
    <location>
        <begin position="83"/>
        <end position="102"/>
    </location>
</feature>
<dbReference type="PANTHER" id="PTHR35371">
    <property type="entry name" value="INNER MEMBRANE PROTEIN"/>
    <property type="match status" value="1"/>
</dbReference>
<organism evidence="6 7">
    <name type="scientific">Zooshikella ganghwensis</name>
    <dbReference type="NCBI Taxonomy" id="202772"/>
    <lineage>
        <taxon>Bacteria</taxon>
        <taxon>Pseudomonadati</taxon>
        <taxon>Pseudomonadota</taxon>
        <taxon>Gammaproteobacteria</taxon>
        <taxon>Oceanospirillales</taxon>
        <taxon>Zooshikellaceae</taxon>
        <taxon>Zooshikella</taxon>
    </lineage>
</organism>
<comment type="caution">
    <text evidence="6">The sequence shown here is derived from an EMBL/GenBank/DDBJ whole genome shotgun (WGS) entry which is preliminary data.</text>
</comment>
<evidence type="ECO:0000256" key="3">
    <source>
        <dbReference type="ARBA" id="ARBA00022989"/>
    </source>
</evidence>
<dbReference type="Proteomes" id="UP000257039">
    <property type="component" value="Unassembled WGS sequence"/>
</dbReference>
<name>A0A4P9VNU1_9GAMM</name>
<evidence type="ECO:0000313" key="7">
    <source>
        <dbReference type="Proteomes" id="UP000257039"/>
    </source>
</evidence>
<comment type="subcellular location">
    <subcellularLocation>
        <location evidence="1">Membrane</location>
    </subcellularLocation>
</comment>
<keyword evidence="4 5" id="KW-0472">Membrane</keyword>
<dbReference type="GO" id="GO:0016020">
    <property type="term" value="C:membrane"/>
    <property type="evidence" value="ECO:0007669"/>
    <property type="project" value="UniProtKB-SubCell"/>
</dbReference>
<dbReference type="InterPro" id="IPR023352">
    <property type="entry name" value="MAPEG-like_dom_sf"/>
</dbReference>
<dbReference type="PANTHER" id="PTHR35371:SF1">
    <property type="entry name" value="BLR7753 PROTEIN"/>
    <property type="match status" value="1"/>
</dbReference>
<feature type="transmembrane region" description="Helical" evidence="5">
    <location>
        <begin position="5"/>
        <end position="25"/>
    </location>
</feature>
<sequence>MTTPLICLVIIAVMPYIYAGIGAYYRSQLPGGIDNKHPRQQISQLQGYGARAYAAQQNAWEALAVFIVAILVAHLRHAPETQTSLLAGLFVVARIFHGFFYIKNLDLLRSLAFAAGLVCVISILWVSW</sequence>
<keyword evidence="2 5" id="KW-0812">Transmembrane</keyword>
<feature type="transmembrane region" description="Helical" evidence="5">
    <location>
        <begin position="108"/>
        <end position="126"/>
    </location>
</feature>
<dbReference type="SUPFAM" id="SSF161084">
    <property type="entry name" value="MAPEG domain-like"/>
    <property type="match status" value="1"/>
</dbReference>
<keyword evidence="3 5" id="KW-1133">Transmembrane helix</keyword>
<evidence type="ECO:0000256" key="4">
    <source>
        <dbReference type="ARBA" id="ARBA00023136"/>
    </source>
</evidence>
<evidence type="ECO:0000256" key="5">
    <source>
        <dbReference type="SAM" id="Phobius"/>
    </source>
</evidence>
<accession>A0A4P9VNU1</accession>
<proteinExistence type="predicted"/>
<keyword evidence="7" id="KW-1185">Reference proteome</keyword>
<dbReference type="AlphaFoldDB" id="A0A4P9VNU1"/>
<dbReference type="InterPro" id="IPR001129">
    <property type="entry name" value="Membr-assoc_MAPEG"/>
</dbReference>
<evidence type="ECO:0000313" key="6">
    <source>
        <dbReference type="EMBL" id="RDH43642.1"/>
    </source>
</evidence>